<dbReference type="PANTHER" id="PTHR11808">
    <property type="entry name" value="TRANS-SULFURATION ENZYME FAMILY MEMBER"/>
    <property type="match status" value="1"/>
</dbReference>
<accession>A0A7S4RI63</accession>
<dbReference type="Pfam" id="PF01053">
    <property type="entry name" value="Cys_Met_Meta_PP"/>
    <property type="match status" value="1"/>
</dbReference>
<keyword evidence="4" id="KW-0456">Lyase</keyword>
<name>A0A7S4RI63_9DINO</name>
<evidence type="ECO:0000256" key="2">
    <source>
        <dbReference type="ARBA" id="ARBA00009077"/>
    </source>
</evidence>
<dbReference type="CDD" id="cd00614">
    <property type="entry name" value="CGS_like"/>
    <property type="match status" value="1"/>
</dbReference>
<dbReference type="FunFam" id="3.40.640.10:FF:000009">
    <property type="entry name" value="Cystathionine gamma-synthase homolog"/>
    <property type="match status" value="1"/>
</dbReference>
<dbReference type="SUPFAM" id="SSF53383">
    <property type="entry name" value="PLP-dependent transferases"/>
    <property type="match status" value="1"/>
</dbReference>
<keyword evidence="3" id="KW-0663">Pyridoxal phosphate</keyword>
<dbReference type="PANTHER" id="PTHR11808:SF50">
    <property type="entry name" value="CYSTATHIONINE BETA-LYASE"/>
    <property type="match status" value="1"/>
</dbReference>
<evidence type="ECO:0000256" key="6">
    <source>
        <dbReference type="SAM" id="Phobius"/>
    </source>
</evidence>
<keyword evidence="6" id="KW-0472">Membrane</keyword>
<dbReference type="Gene3D" id="3.90.1150.10">
    <property type="entry name" value="Aspartate Aminotransferase, domain 1"/>
    <property type="match status" value="1"/>
</dbReference>
<dbReference type="GO" id="GO:0019346">
    <property type="term" value="P:transsulfuration"/>
    <property type="evidence" value="ECO:0007669"/>
    <property type="project" value="InterPro"/>
</dbReference>
<dbReference type="GO" id="GO:0005737">
    <property type="term" value="C:cytoplasm"/>
    <property type="evidence" value="ECO:0007669"/>
    <property type="project" value="TreeGrafter"/>
</dbReference>
<evidence type="ECO:0000256" key="1">
    <source>
        <dbReference type="ARBA" id="ARBA00001933"/>
    </source>
</evidence>
<comment type="cofactor">
    <cofactor evidence="1">
        <name>pyridoxal 5'-phosphate</name>
        <dbReference type="ChEBI" id="CHEBI:597326"/>
    </cofactor>
</comment>
<organism evidence="7">
    <name type="scientific">Alexandrium monilatum</name>
    <dbReference type="NCBI Taxonomy" id="311494"/>
    <lineage>
        <taxon>Eukaryota</taxon>
        <taxon>Sar</taxon>
        <taxon>Alveolata</taxon>
        <taxon>Dinophyceae</taxon>
        <taxon>Gonyaulacales</taxon>
        <taxon>Pyrocystaceae</taxon>
        <taxon>Alexandrium</taxon>
    </lineage>
</organism>
<evidence type="ECO:0000256" key="5">
    <source>
        <dbReference type="SAM" id="MobiDB-lite"/>
    </source>
</evidence>
<dbReference type="AlphaFoldDB" id="A0A7S4RI63"/>
<dbReference type="InterPro" id="IPR015424">
    <property type="entry name" value="PyrdxlP-dep_Trfase"/>
</dbReference>
<dbReference type="GO" id="GO:0030170">
    <property type="term" value="F:pyridoxal phosphate binding"/>
    <property type="evidence" value="ECO:0007669"/>
    <property type="project" value="InterPro"/>
</dbReference>
<evidence type="ECO:0000256" key="4">
    <source>
        <dbReference type="ARBA" id="ARBA00023239"/>
    </source>
</evidence>
<dbReference type="Gene3D" id="3.40.640.10">
    <property type="entry name" value="Type I PLP-dependent aspartate aminotransferase-like (Major domain)"/>
    <property type="match status" value="1"/>
</dbReference>
<reference evidence="7" key="1">
    <citation type="submission" date="2021-01" db="EMBL/GenBank/DDBJ databases">
        <authorList>
            <person name="Corre E."/>
            <person name="Pelletier E."/>
            <person name="Niang G."/>
            <person name="Scheremetjew M."/>
            <person name="Finn R."/>
            <person name="Kale V."/>
            <person name="Holt S."/>
            <person name="Cochrane G."/>
            <person name="Meng A."/>
            <person name="Brown T."/>
            <person name="Cohen L."/>
        </authorList>
    </citation>
    <scope>NUCLEOTIDE SEQUENCE</scope>
    <source>
        <strain evidence="7">CCMP3105</strain>
    </source>
</reference>
<evidence type="ECO:0008006" key="8">
    <source>
        <dbReference type="Google" id="ProtNLM"/>
    </source>
</evidence>
<dbReference type="EMBL" id="HBNR01049561">
    <property type="protein sequence ID" value="CAE4612698.1"/>
    <property type="molecule type" value="Transcribed_RNA"/>
</dbReference>
<dbReference type="InterPro" id="IPR015422">
    <property type="entry name" value="PyrdxlP-dep_Trfase_small"/>
</dbReference>
<feature type="region of interest" description="Disordered" evidence="5">
    <location>
        <begin position="533"/>
        <end position="556"/>
    </location>
</feature>
<evidence type="ECO:0000313" key="7">
    <source>
        <dbReference type="EMBL" id="CAE4612698.1"/>
    </source>
</evidence>
<dbReference type="InterPro" id="IPR015421">
    <property type="entry name" value="PyrdxlP-dep_Trfase_major"/>
</dbReference>
<dbReference type="InterPro" id="IPR000277">
    <property type="entry name" value="Cys/Met-Metab_PyrdxlP-dep_enz"/>
</dbReference>
<dbReference type="GO" id="GO:0047804">
    <property type="term" value="F:cysteine-S-conjugate beta-lyase activity"/>
    <property type="evidence" value="ECO:0007669"/>
    <property type="project" value="UniProtKB-ARBA"/>
</dbReference>
<comment type="similarity">
    <text evidence="2">Belongs to the trans-sulfuration enzymes family.</text>
</comment>
<gene>
    <name evidence="7" type="ORF">AMON00008_LOCUS34633</name>
</gene>
<feature type="transmembrane region" description="Helical" evidence="6">
    <location>
        <begin position="580"/>
        <end position="602"/>
    </location>
</feature>
<sequence>MSAQMNPQKEVTFTAKNQLSRDFEARRLENAAWRLWRKSMREAEVERAGSEEEEASISQSPPRVQSLQDVIGDRLDFTGIRFPNARSGRDYDDLPTFPIRPNFAGFKNQLQPASECVVFDGCPEDPYHPSNTPIYQTSTFVQPSSSEFGAYDYTRSGNPTRTALEKHVAMLEQAAAAFAFASGMAALHTVTRLLREGDEFLLNEDIYGGMHRLVTQDCVHNGVKVRFVDTTDLEAVSKAITPRTKIIHTESPSNPRMRITDLRSLAALARRHGVLLSVDSTMMPPVICKPLTLGVDIVVHSATKFFSGHADCTGGLVCVRDPDLAKRIAFLQNAEGTALSPFECFLFLRGIKTMFLRVEKAQENAQGVAAFLLKRRPHIKEVFFPGKSGGCDPRSLCIHTSQCHGPGCVMSFTTGSVDFSRRMLDACRIFKTTVSFGSVNSLCEMPCTMSHASIPSEKRTLPSDLVRLSIGIEDVADLLADLDHAIMVASEGLTPHNDDGFDSRFEDLPVVPTLRVRPEEEGSTRLPTSCATTVKSESAVPGRSPEQLSEGSTDGHAAAERCRRLFHWGFNTEEDAAARAAWGVAVAASALALVGVAFASWARSPGRR</sequence>
<keyword evidence="6" id="KW-1133">Transmembrane helix</keyword>
<keyword evidence="6" id="KW-0812">Transmembrane</keyword>
<evidence type="ECO:0000256" key="3">
    <source>
        <dbReference type="ARBA" id="ARBA00022898"/>
    </source>
</evidence>
<proteinExistence type="inferred from homology"/>
<protein>
    <recommendedName>
        <fullName evidence="8">Cystathionine beta-lyase</fullName>
    </recommendedName>
</protein>